<dbReference type="NCBIfam" id="TIGR00254">
    <property type="entry name" value="GGDEF"/>
    <property type="match status" value="1"/>
</dbReference>
<dbReference type="CDD" id="cd00130">
    <property type="entry name" value="PAS"/>
    <property type="match status" value="3"/>
</dbReference>
<dbReference type="InterPro" id="IPR029787">
    <property type="entry name" value="Nucleotide_cyclase"/>
</dbReference>
<dbReference type="PROSITE" id="PS50110">
    <property type="entry name" value="RESPONSE_REGULATORY"/>
    <property type="match status" value="1"/>
</dbReference>
<feature type="domain" description="PAC" evidence="8">
    <location>
        <begin position="722"/>
        <end position="774"/>
    </location>
</feature>
<evidence type="ECO:0000259" key="9">
    <source>
        <dbReference type="PROSITE" id="PS50887"/>
    </source>
</evidence>
<dbReference type="CDD" id="cd01949">
    <property type="entry name" value="GGDEF"/>
    <property type="match status" value="1"/>
</dbReference>
<dbReference type="Gene3D" id="3.30.70.270">
    <property type="match status" value="1"/>
</dbReference>
<comment type="function">
    <text evidence="4">May play the central regulatory role in sporulation. It may be an element of the effector pathway responsible for the activation of sporulation genes in response to nutritional stress. Spo0A may act in concert with spo0H (a sigma factor) to control the expression of some genes that are critical to the sporulation process.</text>
</comment>
<dbReference type="SUPFAM" id="SSF109604">
    <property type="entry name" value="HD-domain/PDEase-like"/>
    <property type="match status" value="1"/>
</dbReference>
<dbReference type="Proteomes" id="UP000607645">
    <property type="component" value="Unassembled WGS sequence"/>
</dbReference>
<dbReference type="Gene3D" id="3.30.450.20">
    <property type="entry name" value="PAS domain"/>
    <property type="match status" value="3"/>
</dbReference>
<evidence type="ECO:0000256" key="3">
    <source>
        <dbReference type="ARBA" id="ARBA00022777"/>
    </source>
</evidence>
<reference evidence="11" key="1">
    <citation type="submission" date="2020-08" db="EMBL/GenBank/DDBJ databases">
        <title>Genome public.</title>
        <authorList>
            <person name="Liu C."/>
            <person name="Sun Q."/>
        </authorList>
    </citation>
    <scope>NUCLEOTIDE SEQUENCE</scope>
    <source>
        <strain evidence="11">NSJ-52</strain>
    </source>
</reference>
<dbReference type="InterPro" id="IPR052020">
    <property type="entry name" value="Cyclic_di-GMP/3'3'-cGAMP_PDE"/>
</dbReference>
<evidence type="ECO:0000259" key="6">
    <source>
        <dbReference type="PROSITE" id="PS50110"/>
    </source>
</evidence>
<feature type="domain" description="GGDEF" evidence="9">
    <location>
        <begin position="805"/>
        <end position="938"/>
    </location>
</feature>
<dbReference type="Pfam" id="PF00990">
    <property type="entry name" value="GGDEF"/>
    <property type="match status" value="1"/>
</dbReference>
<keyword evidence="12" id="KW-1185">Reference proteome</keyword>
<dbReference type="InterPro" id="IPR037522">
    <property type="entry name" value="HD_GYP_dom"/>
</dbReference>
<dbReference type="InterPro" id="IPR000014">
    <property type="entry name" value="PAS"/>
</dbReference>
<evidence type="ECO:0000313" key="11">
    <source>
        <dbReference type="EMBL" id="MBC5737590.1"/>
    </source>
</evidence>
<dbReference type="SMART" id="SM00086">
    <property type="entry name" value="PAC"/>
    <property type="match status" value="2"/>
</dbReference>
<accession>A0A8J6JMN9</accession>
<evidence type="ECO:0000313" key="12">
    <source>
        <dbReference type="Proteomes" id="UP000607645"/>
    </source>
</evidence>
<organism evidence="11 12">
    <name type="scientific">Lawsonibacter faecis</name>
    <dbReference type="NCBI Taxonomy" id="2763052"/>
    <lineage>
        <taxon>Bacteria</taxon>
        <taxon>Bacillati</taxon>
        <taxon>Bacillota</taxon>
        <taxon>Clostridia</taxon>
        <taxon>Eubacteriales</taxon>
        <taxon>Oscillospiraceae</taxon>
        <taxon>Lawsonibacter</taxon>
    </lineage>
</organism>
<dbReference type="InterPro" id="IPR000160">
    <property type="entry name" value="GGDEF_dom"/>
</dbReference>
<dbReference type="PROSITE" id="PS50887">
    <property type="entry name" value="GGDEF"/>
    <property type="match status" value="1"/>
</dbReference>
<dbReference type="NCBIfam" id="TIGR00229">
    <property type="entry name" value="sensory_box"/>
    <property type="match status" value="2"/>
</dbReference>
<feature type="domain" description="PAC" evidence="8">
    <location>
        <begin position="595"/>
        <end position="645"/>
    </location>
</feature>
<dbReference type="GO" id="GO:0000160">
    <property type="term" value="P:phosphorelay signal transduction system"/>
    <property type="evidence" value="ECO:0007669"/>
    <property type="project" value="InterPro"/>
</dbReference>
<dbReference type="SUPFAM" id="SSF52172">
    <property type="entry name" value="CheY-like"/>
    <property type="match status" value="1"/>
</dbReference>
<name>A0A8J6JMN9_9FIRM</name>
<dbReference type="PANTHER" id="PTHR45228">
    <property type="entry name" value="CYCLIC DI-GMP PHOSPHODIESTERASE TM_0186-RELATED"/>
    <property type="match status" value="1"/>
</dbReference>
<feature type="modified residue" description="4-aspartylphosphate" evidence="5">
    <location>
        <position position="57"/>
    </location>
</feature>
<dbReference type="SMART" id="SM00065">
    <property type="entry name" value="GAF"/>
    <property type="match status" value="1"/>
</dbReference>
<dbReference type="PROSITE" id="PS50112">
    <property type="entry name" value="PAS"/>
    <property type="match status" value="1"/>
</dbReference>
<evidence type="ECO:0000259" key="8">
    <source>
        <dbReference type="PROSITE" id="PS50113"/>
    </source>
</evidence>
<dbReference type="InterPro" id="IPR043128">
    <property type="entry name" value="Rev_trsase/Diguanyl_cyclase"/>
</dbReference>
<dbReference type="Gene3D" id="3.30.450.40">
    <property type="match status" value="1"/>
</dbReference>
<dbReference type="PROSITE" id="PS50113">
    <property type="entry name" value="PAC"/>
    <property type="match status" value="2"/>
</dbReference>
<proteinExistence type="predicted"/>
<dbReference type="InterPro" id="IPR003607">
    <property type="entry name" value="HD/PDEase_dom"/>
</dbReference>
<evidence type="ECO:0000259" key="7">
    <source>
        <dbReference type="PROSITE" id="PS50112"/>
    </source>
</evidence>
<dbReference type="CDD" id="cd00077">
    <property type="entry name" value="HDc"/>
    <property type="match status" value="1"/>
</dbReference>
<dbReference type="InterPro" id="IPR013655">
    <property type="entry name" value="PAS_fold_3"/>
</dbReference>
<dbReference type="EMBL" id="JACOPQ010000008">
    <property type="protein sequence ID" value="MBC5737590.1"/>
    <property type="molecule type" value="Genomic_DNA"/>
</dbReference>
<dbReference type="SUPFAM" id="SSF55781">
    <property type="entry name" value="GAF domain-like"/>
    <property type="match status" value="1"/>
</dbReference>
<dbReference type="Gene3D" id="3.40.50.2300">
    <property type="match status" value="1"/>
</dbReference>
<dbReference type="InterPro" id="IPR011006">
    <property type="entry name" value="CheY-like_superfamily"/>
</dbReference>
<dbReference type="Pfam" id="PF08447">
    <property type="entry name" value="PAS_3"/>
    <property type="match status" value="2"/>
</dbReference>
<gene>
    <name evidence="11" type="ORF">H8S62_11295</name>
</gene>
<dbReference type="SMART" id="SM00267">
    <property type="entry name" value="GGDEF"/>
    <property type="match status" value="1"/>
</dbReference>
<dbReference type="InterPro" id="IPR029016">
    <property type="entry name" value="GAF-like_dom_sf"/>
</dbReference>
<dbReference type="InterPro" id="IPR000700">
    <property type="entry name" value="PAS-assoc_C"/>
</dbReference>
<dbReference type="SMART" id="SM00448">
    <property type="entry name" value="REC"/>
    <property type="match status" value="1"/>
</dbReference>
<evidence type="ECO:0000256" key="4">
    <source>
        <dbReference type="ARBA" id="ARBA00024867"/>
    </source>
</evidence>
<dbReference type="PROSITE" id="PS51832">
    <property type="entry name" value="HD_GYP"/>
    <property type="match status" value="1"/>
</dbReference>
<evidence type="ECO:0000256" key="2">
    <source>
        <dbReference type="ARBA" id="ARBA00022679"/>
    </source>
</evidence>
<sequence length="1291" mass="146752">MSGKRNVILIVDDMEINRAILRGVLEDEYHILEAENGEQAMLLVEQYRSAIAVMLLDVVMPVKNGYEVLKEMSARGFLDQIPVVMVTAEGSAESEVRAFDLGASDIVMKPFEPHVIRRRVQNIIELNLHKLHLEDLVEEQAQSLRESNEIITDALSSVIEYRSMESGQHILRIRMFTKILLHDVACNCREYGLDERKIESITRAAAMHDVGKIAIPDSILNKPGRLTDGEFEIMKTHTTKGCAMLDGLSRLGDQEYLRYAYNICRYHHERWDGRGYPDKLKGDNIPICAQVAGIADCYDALTTDRVYKKAYSHEKAMNMILNGECGAFSPKLLECLKNVGEQFRVLAREYADGRSPSADFQPRPEAEFLHEVDTAQLTQTKYFTVLRYLNVPVLEVDLDADIYHMVYAPNDDFDQLRSGGSFRQCFHAFVQSSVHPDDRRRVEETMENYLGTFFEEGLMKRSREYRVFRRSTGDYHWYRATLLRIDTEDPHRHRAMMIWRDIGGELSLRRSEDGEKTEQGVVALARNIPGGIVQCRNDSQLTMVRAGAGLTAMFGYNEEEIAQRFQNRLLAMLHPDDRAQAAAQVREQLQAGNAVELEYRVRRKDGSTVWVLDKGQVVEEDGDEYLYCVLVDVTRDKRAREELRLSLERHQIIMDQTDDIIFEWDMLTDQISYSQNWEKKFGYPPAGERSAMGMASSSHIYPDDRPALEELIDKLAAGTSYAQAEYRIAAADGRYLWCRTRASAQYDENGRPIKAVGVILDVDSEKSRTRALQAKAEMDALTGLCNKAAMHRRVEQYLEQRESGEIGAMLILDVDNFKLINDSYGHMFGDAVLTQISDRIRELFRGGDIIGRIGGDEFMVFLPRLPNREVAENRAGLLVESFRELFEGELDKCPLSCSIGIAYAPEDGLCYQDLFQRADRALYQAKSQGKNCFVAYDGRWMDQSFEDLAPAGSALGARIDSDERGATKTSGFIQYVFQILYRAGNVEEAVESILEMAGRQFDVSRAYIFENDGENRHSTNTFEWCNTGIEPQIDKLQSVSFEDLGGGYMENFNENGIFYCPDISELPQAQQDILVPQGIKSMLQCAIRDNGRFRGWVGFDENGENRLWTKDQIDALTFVAELLSVFLLKMRAQEKTETAAQGLLMALDNQNSWIYVVDPDTYEMLFINAKTRAIAPEAEVGMCCYRAFFGRSGPCEQCPARNIRTSVNRTMEIYNRILNVWSSADAALIRWEGREACLLTCHDITCYKKSRLEECPPGGRGGGPRPRFLDWAFRVCAIRANPSSIQKGFVS</sequence>
<evidence type="ECO:0000256" key="1">
    <source>
        <dbReference type="ARBA" id="ARBA00018672"/>
    </source>
</evidence>
<protein>
    <recommendedName>
        <fullName evidence="1">Stage 0 sporulation protein A homolog</fullName>
    </recommendedName>
</protein>
<feature type="domain" description="PAS" evidence="7">
    <location>
        <begin position="517"/>
        <end position="592"/>
    </location>
</feature>
<dbReference type="RefSeq" id="WP_186919399.1">
    <property type="nucleotide sequence ID" value="NZ_JACOPQ010000008.1"/>
</dbReference>
<comment type="caution">
    <text evidence="11">The sequence shown here is derived from an EMBL/GenBank/DDBJ whole genome shotgun (WGS) entry which is preliminary data.</text>
</comment>
<dbReference type="SMART" id="SM00091">
    <property type="entry name" value="PAS"/>
    <property type="match status" value="3"/>
</dbReference>
<dbReference type="SUPFAM" id="SSF55073">
    <property type="entry name" value="Nucleotide cyclase"/>
    <property type="match status" value="1"/>
</dbReference>
<dbReference type="SUPFAM" id="SSF55785">
    <property type="entry name" value="PYP-like sensor domain (PAS domain)"/>
    <property type="match status" value="2"/>
</dbReference>
<feature type="domain" description="Response regulatory" evidence="6">
    <location>
        <begin position="7"/>
        <end position="124"/>
    </location>
</feature>
<feature type="domain" description="HD-GYP" evidence="10">
    <location>
        <begin position="144"/>
        <end position="352"/>
    </location>
</feature>
<dbReference type="Gene3D" id="1.10.3210.10">
    <property type="entry name" value="Hypothetical protein af1432"/>
    <property type="match status" value="1"/>
</dbReference>
<dbReference type="InterPro" id="IPR001789">
    <property type="entry name" value="Sig_transdc_resp-reg_receiver"/>
</dbReference>
<dbReference type="InterPro" id="IPR035965">
    <property type="entry name" value="PAS-like_dom_sf"/>
</dbReference>
<keyword evidence="3" id="KW-0418">Kinase</keyword>
<dbReference type="InterPro" id="IPR003018">
    <property type="entry name" value="GAF"/>
</dbReference>
<dbReference type="Pfam" id="PF13487">
    <property type="entry name" value="HD_5"/>
    <property type="match status" value="1"/>
</dbReference>
<evidence type="ECO:0000256" key="5">
    <source>
        <dbReference type="PROSITE-ProRule" id="PRU00169"/>
    </source>
</evidence>
<dbReference type="Pfam" id="PF00072">
    <property type="entry name" value="Response_reg"/>
    <property type="match status" value="1"/>
</dbReference>
<evidence type="ECO:0000259" key="10">
    <source>
        <dbReference type="PROSITE" id="PS51832"/>
    </source>
</evidence>
<dbReference type="Pfam" id="PF01590">
    <property type="entry name" value="GAF"/>
    <property type="match status" value="1"/>
</dbReference>
<keyword evidence="2" id="KW-0808">Transferase</keyword>
<keyword evidence="5" id="KW-0597">Phosphoprotein</keyword>
<dbReference type="GO" id="GO:0016301">
    <property type="term" value="F:kinase activity"/>
    <property type="evidence" value="ECO:0007669"/>
    <property type="project" value="UniProtKB-KW"/>
</dbReference>
<dbReference type="InterPro" id="IPR001610">
    <property type="entry name" value="PAC"/>
</dbReference>